<name>J5SXY2_TRIAS</name>
<dbReference type="InterPro" id="IPR011009">
    <property type="entry name" value="Kinase-like_dom_sf"/>
</dbReference>
<evidence type="ECO:0000313" key="3">
    <source>
        <dbReference type="Proteomes" id="UP000002748"/>
    </source>
</evidence>
<dbReference type="GO" id="GO:0005524">
    <property type="term" value="F:ATP binding"/>
    <property type="evidence" value="ECO:0007669"/>
    <property type="project" value="InterPro"/>
</dbReference>
<dbReference type="HOGENOM" id="CLU_000288_63_0_1"/>
<keyword evidence="2" id="KW-0808">Transferase</keyword>
<dbReference type="AlphaFoldDB" id="J5SXY2"/>
<dbReference type="PANTHER" id="PTHR24347">
    <property type="entry name" value="SERINE/THREONINE-PROTEIN KINASE"/>
    <property type="match status" value="1"/>
</dbReference>
<accession>J5SXY2</accession>
<protein>
    <submittedName>
        <fullName evidence="2">Calmodulin-dependent protein kinase</fullName>
    </submittedName>
</protein>
<feature type="domain" description="Protein kinase" evidence="1">
    <location>
        <begin position="12"/>
        <end position="270"/>
    </location>
</feature>
<dbReference type="InterPro" id="IPR000719">
    <property type="entry name" value="Prot_kinase_dom"/>
</dbReference>
<dbReference type="Gene3D" id="3.30.200.20">
    <property type="entry name" value="Phosphorylase Kinase, domain 1"/>
    <property type="match status" value="1"/>
</dbReference>
<dbReference type="VEuPathDB" id="FungiDB:A1Q1_02825"/>
<dbReference type="KEGG" id="tasa:A1Q1_02825"/>
<dbReference type="OrthoDB" id="40902at2759"/>
<gene>
    <name evidence="2" type="ORF">A1Q1_02825</name>
</gene>
<comment type="caution">
    <text evidence="2">The sequence shown here is derived from an EMBL/GenBank/DDBJ whole genome shotgun (WGS) entry which is preliminary data.</text>
</comment>
<dbReference type="Gene3D" id="1.10.510.10">
    <property type="entry name" value="Transferase(Phosphotransferase) domain 1"/>
    <property type="match status" value="1"/>
</dbReference>
<dbReference type="GO" id="GO:0004672">
    <property type="term" value="F:protein kinase activity"/>
    <property type="evidence" value="ECO:0007669"/>
    <property type="project" value="InterPro"/>
</dbReference>
<dbReference type="GeneID" id="25986338"/>
<reference evidence="2 3" key="1">
    <citation type="journal article" date="2012" name="Eukaryot. Cell">
        <title>Draft genome sequence of CBS 2479, the standard type strain of Trichosporon asahii.</title>
        <authorList>
            <person name="Yang R.Y."/>
            <person name="Li H.T."/>
            <person name="Zhu H."/>
            <person name="Zhou G.P."/>
            <person name="Wang M."/>
            <person name="Wang L."/>
        </authorList>
    </citation>
    <scope>NUCLEOTIDE SEQUENCE [LARGE SCALE GENOMIC DNA]</scope>
    <source>
        <strain evidence="3">ATCC 90039 / CBS 2479 / JCM 2466 / KCTC 7840 / NCYC 2677 / UAMH 7654</strain>
    </source>
</reference>
<dbReference type="EMBL" id="ALBS01000211">
    <property type="protein sequence ID" value="EJT48121.1"/>
    <property type="molecule type" value="Genomic_DNA"/>
</dbReference>
<dbReference type="Proteomes" id="UP000002748">
    <property type="component" value="Unassembled WGS sequence"/>
</dbReference>
<sequence>MSKAPVTVPCQYKTGKTLGSGTYAVVKECVHIKVGSCSRVVDLAIVASLSAPSRAQPLTSDRPVLCVQGLEQKVPHPCANGARSADSSLSSICVLVESFSTAFVLVEATTRSEFGRMRLQELIVRDAANIVRTIVSAVKYLHDQGIVHRDLKPENILFKSKAEDSPLMLADFGTPGYMAPEIFKKAGHGKPVDVWAIGVITYFLLCGYTPFDRESQYEEMQAICNGDYKFAPAEYWQGVSETAKDFVRACLTVDPTNRPTVDQLLAHPWLAQEAPAVADASGHAVNLLPSVKKAFDAKKTFRRAVRGVMAAHRLQDGGAAHAAHGPGDKEKLREEVALRKAEAEKENVEDVLVDNDTPSA</sequence>
<dbReference type="PROSITE" id="PS50011">
    <property type="entry name" value="PROTEIN_KINASE_DOM"/>
    <property type="match status" value="1"/>
</dbReference>
<dbReference type="Pfam" id="PF00069">
    <property type="entry name" value="Pkinase"/>
    <property type="match status" value="1"/>
</dbReference>
<dbReference type="RefSeq" id="XP_014179529.1">
    <property type="nucleotide sequence ID" value="XM_014324054.1"/>
</dbReference>
<keyword evidence="2" id="KW-0418">Kinase</keyword>
<organism evidence="2 3">
    <name type="scientific">Trichosporon asahii var. asahii (strain ATCC 90039 / CBS 2479 / JCM 2466 / KCTC 7840 / NBRC 103889/ NCYC 2677 / UAMH 7654)</name>
    <name type="common">Yeast</name>
    <dbReference type="NCBI Taxonomy" id="1186058"/>
    <lineage>
        <taxon>Eukaryota</taxon>
        <taxon>Fungi</taxon>
        <taxon>Dikarya</taxon>
        <taxon>Basidiomycota</taxon>
        <taxon>Agaricomycotina</taxon>
        <taxon>Tremellomycetes</taxon>
        <taxon>Trichosporonales</taxon>
        <taxon>Trichosporonaceae</taxon>
        <taxon>Trichosporon</taxon>
    </lineage>
</organism>
<dbReference type="SUPFAM" id="SSF56112">
    <property type="entry name" value="Protein kinase-like (PK-like)"/>
    <property type="match status" value="1"/>
</dbReference>
<evidence type="ECO:0000259" key="1">
    <source>
        <dbReference type="PROSITE" id="PS50011"/>
    </source>
</evidence>
<dbReference type="InterPro" id="IPR008271">
    <property type="entry name" value="Ser/Thr_kinase_AS"/>
</dbReference>
<dbReference type="PROSITE" id="PS00108">
    <property type="entry name" value="PROTEIN_KINASE_ST"/>
    <property type="match status" value="1"/>
</dbReference>
<dbReference type="SMART" id="SM00220">
    <property type="entry name" value="S_TKc"/>
    <property type="match status" value="1"/>
</dbReference>
<evidence type="ECO:0000313" key="2">
    <source>
        <dbReference type="EMBL" id="EJT48121.1"/>
    </source>
</evidence>
<proteinExistence type="predicted"/>